<keyword evidence="3" id="KW-0695">RNA-directed DNA polymerase</keyword>
<evidence type="ECO:0000313" key="3">
    <source>
        <dbReference type="EMBL" id="QNP29878.1"/>
    </source>
</evidence>
<dbReference type="KEGG" id="ccur:IAR63_01830"/>
<proteinExistence type="predicted"/>
<feature type="domain" description="Reverse transcriptase N-terminal" evidence="2">
    <location>
        <begin position="28"/>
        <end position="89"/>
    </location>
</feature>
<dbReference type="Proteomes" id="UP000516013">
    <property type="component" value="Chromosome"/>
</dbReference>
<evidence type="ECO:0000259" key="2">
    <source>
        <dbReference type="Pfam" id="PF13655"/>
    </source>
</evidence>
<accession>A0A7H0F1G2</accession>
<keyword evidence="4" id="KW-1185">Reference proteome</keyword>
<keyword evidence="3" id="KW-0548">Nucleotidyltransferase</keyword>
<dbReference type="InterPro" id="IPR025960">
    <property type="entry name" value="RVT_N"/>
</dbReference>
<reference evidence="3 4" key="1">
    <citation type="submission" date="2020-08" db="EMBL/GenBank/DDBJ databases">
        <title>Complete genome sequence of Raphidiopsis curvispora isolated from drinking water reservoir in South Korea.</title>
        <authorList>
            <person name="Jeong J."/>
        </authorList>
    </citation>
    <scope>NUCLEOTIDE SEQUENCE [LARGE SCALE GENOMIC DNA]</scope>
    <source>
        <strain evidence="3 4">GIHE-G1</strain>
    </source>
</reference>
<dbReference type="EMBL" id="CP060822">
    <property type="protein sequence ID" value="QNP29878.1"/>
    <property type="molecule type" value="Genomic_DNA"/>
</dbReference>
<dbReference type="PANTHER" id="PTHR34047:SF10">
    <property type="entry name" value="GROUP II INTRON-ASSOCIATED OPEN READING FRAME"/>
    <property type="match status" value="1"/>
</dbReference>
<dbReference type="AlphaFoldDB" id="A0A7H0F1G2"/>
<organism evidence="3 4">
    <name type="scientific">Cylindrospermopsis curvispora GIHE-G1</name>
    <dbReference type="NCBI Taxonomy" id="2666332"/>
    <lineage>
        <taxon>Bacteria</taxon>
        <taxon>Bacillati</taxon>
        <taxon>Cyanobacteriota</taxon>
        <taxon>Cyanophyceae</taxon>
        <taxon>Nostocales</taxon>
        <taxon>Aphanizomenonaceae</taxon>
        <taxon>Cylindrospermopsis</taxon>
    </lineage>
</organism>
<dbReference type="RefSeq" id="WP_187706376.1">
    <property type="nucleotide sequence ID" value="NZ_CP060822.1"/>
</dbReference>
<keyword evidence="3" id="KW-0808">Transferase</keyword>
<dbReference type="InterPro" id="IPR013597">
    <property type="entry name" value="Mat_intron_G2"/>
</dbReference>
<feature type="domain" description="Group II intron maturase-specific" evidence="1">
    <location>
        <begin position="371"/>
        <end position="448"/>
    </location>
</feature>
<dbReference type="Pfam" id="PF08388">
    <property type="entry name" value="GIIM"/>
    <property type="match status" value="1"/>
</dbReference>
<gene>
    <name evidence="3" type="ORF">IAR63_01830</name>
</gene>
<dbReference type="InterPro" id="IPR051083">
    <property type="entry name" value="GrpII_Intron_Splice-Mob/Def"/>
</dbReference>
<dbReference type="PANTHER" id="PTHR34047">
    <property type="entry name" value="NUCLEAR INTRON MATURASE 1, MITOCHONDRIAL-RELATED"/>
    <property type="match status" value="1"/>
</dbReference>
<dbReference type="GO" id="GO:0003964">
    <property type="term" value="F:RNA-directed DNA polymerase activity"/>
    <property type="evidence" value="ECO:0007669"/>
    <property type="project" value="UniProtKB-KW"/>
</dbReference>
<protein>
    <submittedName>
        <fullName evidence="3">Reverse transcriptase N-terminal domain-containing protein</fullName>
    </submittedName>
</protein>
<evidence type="ECO:0000313" key="4">
    <source>
        <dbReference type="Proteomes" id="UP000516013"/>
    </source>
</evidence>
<name>A0A7H0F1G2_9CYAN</name>
<evidence type="ECO:0000259" key="1">
    <source>
        <dbReference type="Pfam" id="PF08388"/>
    </source>
</evidence>
<sequence>MSKAENNLRMEWKNNGPVPGEMESDVNWQEIPWKKLERHVFKLQKRIYKASQRGDVKTVHKLQKLLIKSWSARCIAVKGVFPQNQGAKSFSPEQKLVLARQLSVIAKSLLVRKNLSLVVFTIYNQALTLLISMAMSPEWDAKFNLGLHEGNSDISCYNAIKSIHREVVKKPKYVLAGELEESFQGVNSEYFLKELNTFPLLGKQIKLWLKLGVLNHQQLLFPRERTTICSLSSLLLGVALGELQRRIDGILIGLMADSNQPKTTAFNSNVINVIPHFVKHQGGFVLVHQELAVIISCERIITQWLSEVGLKLKAEGLKISHSLYDYQGNVGCNFLGFYIRQFVRQRNSHGQPLTDGSNYNTLITVSQQSLKEHTKSLGAIIDQHRSAKQSVLISKLNPLIERWTKYYSPLISDRIFSKVDFELHSKLRAWSRRRHNQKGKRWISKRYWSITKGEGWRFGHQNSEGKTYELMKHQHIHQDLKLRRSGSTSIENIHPQVKAVKNGMLGRQDKSHPIEEPCELKNSCTVLKTS</sequence>
<dbReference type="Pfam" id="PF13655">
    <property type="entry name" value="RVT_N"/>
    <property type="match status" value="1"/>
</dbReference>